<dbReference type="EMBL" id="QKZK01000013">
    <property type="protein sequence ID" value="PZX16444.1"/>
    <property type="molecule type" value="Genomic_DNA"/>
</dbReference>
<dbReference type="RefSeq" id="WP_111445788.1">
    <property type="nucleotide sequence ID" value="NZ_QKZK01000013.1"/>
</dbReference>
<dbReference type="AlphaFoldDB" id="A0A2W7NID5"/>
<gene>
    <name evidence="3" type="ORF">LX69_01939</name>
</gene>
<reference evidence="3 4" key="1">
    <citation type="submission" date="2018-06" db="EMBL/GenBank/DDBJ databases">
        <title>Genomic Encyclopedia of Archaeal and Bacterial Type Strains, Phase II (KMG-II): from individual species to whole genera.</title>
        <authorList>
            <person name="Goeker M."/>
        </authorList>
    </citation>
    <scope>NUCLEOTIDE SEQUENCE [LARGE SCALE GENOMIC DNA]</scope>
    <source>
        <strain evidence="3 4">DSM 6779</strain>
    </source>
</reference>
<dbReference type="NCBIfam" id="NF040506">
    <property type="entry name" value="PG0870_Nterm"/>
    <property type="match status" value="1"/>
</dbReference>
<organism evidence="3 4">
    <name type="scientific">Breznakibacter xylanolyticus</name>
    <dbReference type="NCBI Taxonomy" id="990"/>
    <lineage>
        <taxon>Bacteria</taxon>
        <taxon>Pseudomonadati</taxon>
        <taxon>Bacteroidota</taxon>
        <taxon>Bacteroidia</taxon>
        <taxon>Marinilabiliales</taxon>
        <taxon>Marinilabiliaceae</taxon>
        <taxon>Breznakibacter</taxon>
    </lineage>
</organism>
<proteinExistence type="predicted"/>
<keyword evidence="4" id="KW-1185">Reference proteome</keyword>
<feature type="domain" description="Zinc beta-ribbon finger putative" evidence="2">
    <location>
        <begin position="3"/>
        <end position="67"/>
    </location>
</feature>
<evidence type="ECO:0000259" key="2">
    <source>
        <dbReference type="Pfam" id="PF21957"/>
    </source>
</evidence>
<dbReference type="Proteomes" id="UP000249239">
    <property type="component" value="Unassembled WGS sequence"/>
</dbReference>
<evidence type="ECO:0008006" key="5">
    <source>
        <dbReference type="Google" id="ProtNLM"/>
    </source>
</evidence>
<dbReference type="InterPro" id="IPR045951">
    <property type="entry name" value="DUF6371"/>
</dbReference>
<feature type="domain" description="DUF6371" evidence="1">
    <location>
        <begin position="109"/>
        <end position="257"/>
    </location>
</feature>
<evidence type="ECO:0000313" key="3">
    <source>
        <dbReference type="EMBL" id="PZX16444.1"/>
    </source>
</evidence>
<dbReference type="OrthoDB" id="1068350at2"/>
<protein>
    <recommendedName>
        <fullName evidence="5">Toprim domain-containing protein</fullName>
    </recommendedName>
</protein>
<dbReference type="Pfam" id="PF21957">
    <property type="entry name" value="Zn_ribbon_16"/>
    <property type="match status" value="1"/>
</dbReference>
<sequence>MNHQYILEPYKGLNSRFHCPQCDKKNVFTRYIDTETGQYINANVGRCNRESNCGYHYKPKQYFADNHITGDTRDKKTLQPSPNAILKKKAVSYIDNSIFNASLKGYGDNCFVSYLVHLFGREKMDEVIRTYAIGTSKHWDGATVFWQIDNSGKIRTGKIMLYDPIVGKRVKEPFSHITWVHSALKIKDFDLQQCFFGEHLLKERSKPVAIVESEKTAIIASIYFPEFIWLATGSLSNLTIGKCSVLKNRDVVLFPDLKGYGKWHEKSIELSAITKFVVSDFLEQRATIEEHRQGLDLADYLVRFNFQQFKNERSEQPTLPLEKKQNKNDGALIYTYGELFDFVKLNCPKLYSRMVENR</sequence>
<comment type="caution">
    <text evidence="3">The sequence shown here is derived from an EMBL/GenBank/DDBJ whole genome shotgun (WGS) entry which is preliminary data.</text>
</comment>
<accession>A0A2W7NID5</accession>
<name>A0A2W7NID5_9BACT</name>
<dbReference type="InterPro" id="IPR047731">
    <property type="entry name" value="Zinc_ribbon_put"/>
</dbReference>
<dbReference type="Pfam" id="PF19898">
    <property type="entry name" value="DUF6371"/>
    <property type="match status" value="1"/>
</dbReference>
<evidence type="ECO:0000259" key="1">
    <source>
        <dbReference type="Pfam" id="PF19898"/>
    </source>
</evidence>
<evidence type="ECO:0000313" key="4">
    <source>
        <dbReference type="Proteomes" id="UP000249239"/>
    </source>
</evidence>